<keyword evidence="1" id="KW-0812">Transmembrane</keyword>
<keyword evidence="3" id="KW-1185">Reference proteome</keyword>
<protein>
    <recommendedName>
        <fullName evidence="4">DUF2842 domain-containing protein</fullName>
    </recommendedName>
</protein>
<accession>A0A246BJH0</accession>
<evidence type="ECO:0000256" key="1">
    <source>
        <dbReference type="SAM" id="Phobius"/>
    </source>
</evidence>
<keyword evidence="1" id="KW-1133">Transmembrane helix</keyword>
<reference evidence="2 3" key="1">
    <citation type="submission" date="2017-05" db="EMBL/GenBank/DDBJ databases">
        <title>De novo genome assembly of Deniococcus indicus strain DR1.</title>
        <authorList>
            <person name="Chauhan D."/>
            <person name="Yennamalli R.M."/>
            <person name="Priyadarshini R."/>
        </authorList>
    </citation>
    <scope>NUCLEOTIDE SEQUENCE [LARGE SCALE GENOMIC DNA]</scope>
    <source>
        <strain evidence="2 3">DR1</strain>
    </source>
</reference>
<evidence type="ECO:0000313" key="3">
    <source>
        <dbReference type="Proteomes" id="UP000197208"/>
    </source>
</evidence>
<dbReference type="EMBL" id="NHMK01000016">
    <property type="protein sequence ID" value="OWL95451.1"/>
    <property type="molecule type" value="Genomic_DNA"/>
</dbReference>
<keyword evidence="1" id="KW-0472">Membrane</keyword>
<organism evidence="2 3">
    <name type="scientific">Deinococcus indicus</name>
    <dbReference type="NCBI Taxonomy" id="223556"/>
    <lineage>
        <taxon>Bacteria</taxon>
        <taxon>Thermotogati</taxon>
        <taxon>Deinococcota</taxon>
        <taxon>Deinococci</taxon>
        <taxon>Deinococcales</taxon>
        <taxon>Deinococcaceae</taxon>
        <taxon>Deinococcus</taxon>
    </lineage>
</organism>
<dbReference type="AlphaFoldDB" id="A0A246BJH0"/>
<evidence type="ECO:0000313" key="2">
    <source>
        <dbReference type="EMBL" id="OWL95451.1"/>
    </source>
</evidence>
<proteinExistence type="predicted"/>
<dbReference type="Proteomes" id="UP000197208">
    <property type="component" value="Unassembled WGS sequence"/>
</dbReference>
<gene>
    <name evidence="2" type="ORF">CBQ26_11870</name>
</gene>
<evidence type="ECO:0008006" key="4">
    <source>
        <dbReference type="Google" id="ProtNLM"/>
    </source>
</evidence>
<feature type="transmembrane region" description="Helical" evidence="1">
    <location>
        <begin position="40"/>
        <end position="60"/>
    </location>
</feature>
<sequence length="72" mass="8012">MVTSKMRTPTLLHPLLICLSSVAAYTYLLWQIVTQSGTSAPEWLLLVFGVVWGIGVLIYVPRLLWPAAREAV</sequence>
<comment type="caution">
    <text evidence="2">The sequence shown here is derived from an EMBL/GenBank/DDBJ whole genome shotgun (WGS) entry which is preliminary data.</text>
</comment>
<name>A0A246BJH0_9DEIO</name>